<gene>
    <name evidence="3" type="ORF">DKX38_020465</name>
</gene>
<feature type="transmembrane region" description="Helical" evidence="2">
    <location>
        <begin position="72"/>
        <end position="90"/>
    </location>
</feature>
<feature type="compositionally biased region" description="Polar residues" evidence="1">
    <location>
        <begin position="230"/>
        <end position="241"/>
    </location>
</feature>
<organism evidence="3 4">
    <name type="scientific">Salix brachista</name>
    <dbReference type="NCBI Taxonomy" id="2182728"/>
    <lineage>
        <taxon>Eukaryota</taxon>
        <taxon>Viridiplantae</taxon>
        <taxon>Streptophyta</taxon>
        <taxon>Embryophyta</taxon>
        <taxon>Tracheophyta</taxon>
        <taxon>Spermatophyta</taxon>
        <taxon>Magnoliopsida</taxon>
        <taxon>eudicotyledons</taxon>
        <taxon>Gunneridae</taxon>
        <taxon>Pentapetalae</taxon>
        <taxon>rosids</taxon>
        <taxon>fabids</taxon>
        <taxon>Malpighiales</taxon>
        <taxon>Salicaceae</taxon>
        <taxon>Saliceae</taxon>
        <taxon>Salix</taxon>
    </lineage>
</organism>
<feature type="compositionally biased region" description="Gly residues" evidence="1">
    <location>
        <begin position="199"/>
        <end position="225"/>
    </location>
</feature>
<evidence type="ECO:0000313" key="4">
    <source>
        <dbReference type="Proteomes" id="UP000326939"/>
    </source>
</evidence>
<proteinExistence type="predicted"/>
<accession>A0A5N5K5H6</accession>
<evidence type="ECO:0008006" key="5">
    <source>
        <dbReference type="Google" id="ProtNLM"/>
    </source>
</evidence>
<dbReference type="PRINTS" id="PR01228">
    <property type="entry name" value="EGGSHELL"/>
</dbReference>
<dbReference type="EMBL" id="VDCV01000014">
    <property type="protein sequence ID" value="KAB5526618.1"/>
    <property type="molecule type" value="Genomic_DNA"/>
</dbReference>
<evidence type="ECO:0000313" key="3">
    <source>
        <dbReference type="EMBL" id="KAB5526618.1"/>
    </source>
</evidence>
<evidence type="ECO:0000256" key="1">
    <source>
        <dbReference type="SAM" id="MobiDB-lite"/>
    </source>
</evidence>
<keyword evidence="2" id="KW-0812">Transmembrane</keyword>
<evidence type="ECO:0000256" key="2">
    <source>
        <dbReference type="SAM" id="Phobius"/>
    </source>
</evidence>
<comment type="caution">
    <text evidence="3">The sequence shown here is derived from an EMBL/GenBank/DDBJ whole genome shotgun (WGS) entry which is preliminary data.</text>
</comment>
<feature type="region of interest" description="Disordered" evidence="1">
    <location>
        <begin position="199"/>
        <end position="241"/>
    </location>
</feature>
<reference evidence="4" key="1">
    <citation type="journal article" date="2019" name="Gigascience">
        <title>De novo genome assembly of the endangered Acer yangbiense, a plant species with extremely small populations endemic to Yunnan Province, China.</title>
        <authorList>
            <person name="Yang J."/>
            <person name="Wariss H.M."/>
            <person name="Tao L."/>
            <person name="Zhang R."/>
            <person name="Yun Q."/>
            <person name="Hollingsworth P."/>
            <person name="Dao Z."/>
            <person name="Luo G."/>
            <person name="Guo H."/>
            <person name="Ma Y."/>
            <person name="Sun W."/>
        </authorList>
    </citation>
    <scope>NUCLEOTIDE SEQUENCE [LARGE SCALE GENOMIC DNA]</scope>
    <source>
        <strain evidence="4">cv. br00</strain>
    </source>
</reference>
<keyword evidence="2" id="KW-1133">Transmembrane helix</keyword>
<dbReference type="AlphaFoldDB" id="A0A5N5K5H6"/>
<keyword evidence="4" id="KW-1185">Reference proteome</keyword>
<keyword evidence="2" id="KW-0472">Membrane</keyword>
<protein>
    <recommendedName>
        <fullName evidence="5">Glycine-rich protein</fullName>
    </recommendedName>
</protein>
<dbReference type="Proteomes" id="UP000326939">
    <property type="component" value="Chromosome 14"/>
</dbReference>
<sequence>MSMTLKNHTPPLDCRTLMVMQMSPITRLSWHASPNQAQSAGMPTPRTCFTAPTSLNGAVDFRVTRGMERQHVASWLLILLGFGLCSYVLAEAKKEGRLMRGKNFMDHEAKRVLGVKGGYRVSSGGYGAGSGSGYGQGGGQGGGSDKGYGPGNGEAGGYGSGGGGGGGTGTGTGNGNGMGQGSGFGVGWGGGFGGGSGSAGNGGGNGGSGYGGGIGGGGGGGGGGYDHNNVHITGSGSENRS</sequence>
<name>A0A5N5K5H6_9ROSI</name>
<feature type="region of interest" description="Disordered" evidence="1">
    <location>
        <begin position="135"/>
        <end position="164"/>
    </location>
</feature>